<organism evidence="2 3">
    <name type="scientific">Lunasporangiospora selenospora</name>
    <dbReference type="NCBI Taxonomy" id="979761"/>
    <lineage>
        <taxon>Eukaryota</taxon>
        <taxon>Fungi</taxon>
        <taxon>Fungi incertae sedis</taxon>
        <taxon>Mucoromycota</taxon>
        <taxon>Mortierellomycotina</taxon>
        <taxon>Mortierellomycetes</taxon>
        <taxon>Mortierellales</taxon>
        <taxon>Mortierellaceae</taxon>
        <taxon>Lunasporangiospora</taxon>
    </lineage>
</organism>
<gene>
    <name evidence="2" type="ORF">BGW38_009377</name>
</gene>
<dbReference type="Proteomes" id="UP000780801">
    <property type="component" value="Unassembled WGS sequence"/>
</dbReference>
<dbReference type="AlphaFoldDB" id="A0A9P6FK83"/>
<feature type="compositionally biased region" description="Low complexity" evidence="1">
    <location>
        <begin position="14"/>
        <end position="28"/>
    </location>
</feature>
<feature type="non-terminal residue" evidence="2">
    <location>
        <position position="256"/>
    </location>
</feature>
<feature type="region of interest" description="Disordered" evidence="1">
    <location>
        <begin position="1"/>
        <end position="63"/>
    </location>
</feature>
<feature type="compositionally biased region" description="Low complexity" evidence="1">
    <location>
        <begin position="47"/>
        <end position="62"/>
    </location>
</feature>
<comment type="caution">
    <text evidence="2">The sequence shown here is derived from an EMBL/GenBank/DDBJ whole genome shotgun (WGS) entry which is preliminary data.</text>
</comment>
<feature type="non-terminal residue" evidence="2">
    <location>
        <position position="1"/>
    </location>
</feature>
<name>A0A9P6FK83_9FUNG</name>
<evidence type="ECO:0000313" key="3">
    <source>
        <dbReference type="Proteomes" id="UP000780801"/>
    </source>
</evidence>
<evidence type="ECO:0000256" key="1">
    <source>
        <dbReference type="SAM" id="MobiDB-lite"/>
    </source>
</evidence>
<keyword evidence="3" id="KW-1185">Reference proteome</keyword>
<proteinExistence type="predicted"/>
<dbReference type="EMBL" id="JAABOA010006875">
    <property type="protein sequence ID" value="KAF9553576.1"/>
    <property type="molecule type" value="Genomic_DNA"/>
</dbReference>
<evidence type="ECO:0000313" key="2">
    <source>
        <dbReference type="EMBL" id="KAF9553576.1"/>
    </source>
</evidence>
<reference evidence="2" key="1">
    <citation type="journal article" date="2020" name="Fungal Divers.">
        <title>Resolving the Mortierellaceae phylogeny through synthesis of multi-gene phylogenetics and phylogenomics.</title>
        <authorList>
            <person name="Vandepol N."/>
            <person name="Liber J."/>
            <person name="Desiro A."/>
            <person name="Na H."/>
            <person name="Kennedy M."/>
            <person name="Barry K."/>
            <person name="Grigoriev I.V."/>
            <person name="Miller A.N."/>
            <person name="O'Donnell K."/>
            <person name="Stajich J.E."/>
            <person name="Bonito G."/>
        </authorList>
    </citation>
    <scope>NUCLEOTIDE SEQUENCE</scope>
    <source>
        <strain evidence="2">KOD1015</strain>
    </source>
</reference>
<accession>A0A9P6FK83</accession>
<feature type="region of interest" description="Disordered" evidence="1">
    <location>
        <begin position="218"/>
        <end position="237"/>
    </location>
</feature>
<protein>
    <submittedName>
        <fullName evidence="2">Uncharacterized protein</fullName>
    </submittedName>
</protein>
<sequence length="256" mass="26004">HASSHQPISPPLHASAPSMTAMPTATATRGSSFHPASPMPKRRRTNSGSQSRLPPSQSQSQSVILASQMSPIPIDTSTAAGLAMAEMSGAHYSSPHHILVESPPLVSTSPTNLALPLPMPIGSPVSPVATVALSARPTRRSSSLLTRPSISSGPRVETLRPVSRSSIIASSANAPPMISTSAAVMGVVPIAVSTASYASITAASDQLMATTGMTSTTTIGGVVESPGGSGFGAPMSRRTANKRSFSALEEATTVAM</sequence>